<dbReference type="AlphaFoldDB" id="A0A0X3PKT1"/>
<protein>
    <submittedName>
        <fullName evidence="2">Uncharacterized protein</fullName>
    </submittedName>
</protein>
<accession>A0A0X3PKT1</accession>
<reference evidence="2" key="1">
    <citation type="submission" date="2016-01" db="EMBL/GenBank/DDBJ databases">
        <title>Reference transcriptome for the parasite Schistocephalus solidus: insights into the molecular evolution of parasitism.</title>
        <authorList>
            <person name="Hebert F.O."/>
            <person name="Grambauer S."/>
            <person name="Barber I."/>
            <person name="Landry C.R."/>
            <person name="Aubin-Horth N."/>
        </authorList>
    </citation>
    <scope>NUCLEOTIDE SEQUENCE</scope>
</reference>
<feature type="compositionally biased region" description="Polar residues" evidence="1">
    <location>
        <begin position="166"/>
        <end position="175"/>
    </location>
</feature>
<evidence type="ECO:0000313" key="2">
    <source>
        <dbReference type="EMBL" id="JAP47866.1"/>
    </source>
</evidence>
<feature type="region of interest" description="Disordered" evidence="1">
    <location>
        <begin position="156"/>
        <end position="175"/>
    </location>
</feature>
<evidence type="ECO:0000256" key="1">
    <source>
        <dbReference type="SAM" id="MobiDB-lite"/>
    </source>
</evidence>
<proteinExistence type="predicted"/>
<gene>
    <name evidence="2" type="ORF">TR152877</name>
</gene>
<dbReference type="EMBL" id="GEEE01015359">
    <property type="protein sequence ID" value="JAP47866.1"/>
    <property type="molecule type" value="Transcribed_RNA"/>
</dbReference>
<name>A0A0X3PKT1_SCHSO</name>
<organism evidence="2">
    <name type="scientific">Schistocephalus solidus</name>
    <name type="common">Tapeworm</name>
    <dbReference type="NCBI Taxonomy" id="70667"/>
    <lineage>
        <taxon>Eukaryota</taxon>
        <taxon>Metazoa</taxon>
        <taxon>Spiralia</taxon>
        <taxon>Lophotrochozoa</taxon>
        <taxon>Platyhelminthes</taxon>
        <taxon>Cestoda</taxon>
        <taxon>Eucestoda</taxon>
        <taxon>Diphyllobothriidea</taxon>
        <taxon>Diphyllobothriidae</taxon>
        <taxon>Schistocephalus</taxon>
    </lineage>
</organism>
<sequence length="175" mass="20167">MQTRITNVSKTRMLRVLCRGYRREKIRRHRLESTYMTHHEWIIGVKTTQQKSQIFRNDVGIIFSFYEIIEIGKIVPVGKEQAGEDFLKARLLLILPNDFYKIQKVIISATDKKRSAGKCKGGLLPSLRQGLVQSHLRLSTAYGSFNHFNNTTLTTPLFPPKDDMTENNSTRSRGI</sequence>